<name>A0A1H0THY0_9BACT</name>
<dbReference type="AlphaFoldDB" id="A0A1H0THY0"/>
<evidence type="ECO:0000313" key="1">
    <source>
        <dbReference type="EMBL" id="SDP53599.1"/>
    </source>
</evidence>
<dbReference type="Proteomes" id="UP000199073">
    <property type="component" value="Unassembled WGS sequence"/>
</dbReference>
<dbReference type="EMBL" id="FNJI01000024">
    <property type="protein sequence ID" value="SDP53599.1"/>
    <property type="molecule type" value="Genomic_DNA"/>
</dbReference>
<protein>
    <submittedName>
        <fullName evidence="1">Cell division protein ZapA</fullName>
    </submittedName>
</protein>
<keyword evidence="2" id="KW-1185">Reference proteome</keyword>
<dbReference type="GO" id="GO:0051301">
    <property type="term" value="P:cell division"/>
    <property type="evidence" value="ECO:0007669"/>
    <property type="project" value="UniProtKB-KW"/>
</dbReference>
<dbReference type="SUPFAM" id="SSF102829">
    <property type="entry name" value="Cell division protein ZapA-like"/>
    <property type="match status" value="1"/>
</dbReference>
<accession>A0A1H0THY0</accession>
<sequence length="105" mass="12220">MKVWFGMADSERLIEIELLGQEFKFYTAATEEEMRRILSLVKQLVETKPNRSAGTLPVSKVAVLACLNIASRYVRLEDEFDAFRRDSEKRLARLNDEIRARLINE</sequence>
<dbReference type="InterPro" id="IPR007838">
    <property type="entry name" value="Cell_div_ZapA-like"/>
</dbReference>
<organism evidence="1 2">
    <name type="scientific">Desulforhopalus singaporensis</name>
    <dbReference type="NCBI Taxonomy" id="91360"/>
    <lineage>
        <taxon>Bacteria</taxon>
        <taxon>Pseudomonadati</taxon>
        <taxon>Thermodesulfobacteriota</taxon>
        <taxon>Desulfobulbia</taxon>
        <taxon>Desulfobulbales</taxon>
        <taxon>Desulfocapsaceae</taxon>
        <taxon>Desulforhopalus</taxon>
    </lineage>
</organism>
<proteinExistence type="predicted"/>
<evidence type="ECO:0000313" key="2">
    <source>
        <dbReference type="Proteomes" id="UP000199073"/>
    </source>
</evidence>
<keyword evidence="1" id="KW-0132">Cell division</keyword>
<gene>
    <name evidence="1" type="ORF">SAMN05660330_03108</name>
</gene>
<keyword evidence="1" id="KW-0131">Cell cycle</keyword>
<dbReference type="InterPro" id="IPR036192">
    <property type="entry name" value="Cell_div_ZapA-like_sf"/>
</dbReference>
<reference evidence="1 2" key="1">
    <citation type="submission" date="2016-10" db="EMBL/GenBank/DDBJ databases">
        <authorList>
            <person name="de Groot N.N."/>
        </authorList>
    </citation>
    <scope>NUCLEOTIDE SEQUENCE [LARGE SCALE GENOMIC DNA]</scope>
    <source>
        <strain evidence="1 2">DSM 12130</strain>
    </source>
</reference>
<dbReference type="RefSeq" id="WP_245695179.1">
    <property type="nucleotide sequence ID" value="NZ_FNJI01000024.1"/>
</dbReference>
<dbReference type="Pfam" id="PF05164">
    <property type="entry name" value="ZapA"/>
    <property type="match status" value="1"/>
</dbReference>